<dbReference type="STRING" id="1851148.SMSP2_00807"/>
<keyword evidence="3" id="KW-0479">Metal-binding</keyword>
<dbReference type="KEGG" id="pbas:SMSP2_00807"/>
<keyword evidence="9" id="KW-1185">Reference proteome</keyword>
<dbReference type="EC" id="4.2.1.32" evidence="8"/>
<keyword evidence="5" id="KW-0411">Iron-sulfur</keyword>
<dbReference type="OrthoDB" id="9798978at2"/>
<dbReference type="NCBIfam" id="TIGR00722">
    <property type="entry name" value="ttdA_fumA_fumB"/>
    <property type="match status" value="1"/>
</dbReference>
<dbReference type="AlphaFoldDB" id="A0A1Q2MD43"/>
<evidence type="ECO:0000313" key="9">
    <source>
        <dbReference type="Proteomes" id="UP000188181"/>
    </source>
</evidence>
<dbReference type="PANTHER" id="PTHR30389:SF17">
    <property type="entry name" value="L(+)-TARTRATE DEHYDRATASE SUBUNIT ALPHA-RELATED"/>
    <property type="match status" value="1"/>
</dbReference>
<dbReference type="NCBIfam" id="NF004885">
    <property type="entry name" value="PRK06246.1"/>
    <property type="match status" value="1"/>
</dbReference>
<dbReference type="Pfam" id="PF05681">
    <property type="entry name" value="Fumerase"/>
    <property type="match status" value="1"/>
</dbReference>
<feature type="domain" description="Fe-S hydro-lyase tartrate dehydratase alpha-type catalytic" evidence="7">
    <location>
        <begin position="12"/>
        <end position="284"/>
    </location>
</feature>
<comment type="similarity">
    <text evidence="1">Belongs to the class-I fumarase family.</text>
</comment>
<evidence type="ECO:0000259" key="7">
    <source>
        <dbReference type="Pfam" id="PF05681"/>
    </source>
</evidence>
<evidence type="ECO:0000256" key="4">
    <source>
        <dbReference type="ARBA" id="ARBA00023004"/>
    </source>
</evidence>
<evidence type="ECO:0000256" key="3">
    <source>
        <dbReference type="ARBA" id="ARBA00022723"/>
    </source>
</evidence>
<dbReference type="GO" id="GO:0008730">
    <property type="term" value="F:L(+)-tartrate dehydratase activity"/>
    <property type="evidence" value="ECO:0007669"/>
    <property type="project" value="UniProtKB-EC"/>
</dbReference>
<reference evidence="9" key="1">
    <citation type="submission" date="2017-02" db="EMBL/GenBank/DDBJ databases">
        <title>Comparative genomics and description of representatives of a novel lineage of planctomycetes thriving in anoxic sediments.</title>
        <authorList>
            <person name="Spring S."/>
            <person name="Bunk B."/>
            <person name="Sproer C."/>
        </authorList>
    </citation>
    <scope>NUCLEOTIDE SEQUENCE [LARGE SCALE GENOMIC DNA]</scope>
    <source>
        <strain evidence="9">SM-Chi-D1</strain>
    </source>
</reference>
<protein>
    <submittedName>
        <fullName evidence="8">L(+)-tartrate dehydratase subunit alpha</fullName>
        <ecNumber evidence="8">4.2.1.32</ecNumber>
    </submittedName>
</protein>
<dbReference type="Proteomes" id="UP000188181">
    <property type="component" value="Chromosome"/>
</dbReference>
<keyword evidence="4" id="KW-0408">Iron</keyword>
<evidence type="ECO:0000256" key="1">
    <source>
        <dbReference type="ARBA" id="ARBA00008876"/>
    </source>
</evidence>
<keyword evidence="2" id="KW-0004">4Fe-4S</keyword>
<keyword evidence="6 8" id="KW-0456">Lyase</keyword>
<name>A0A1Q2MD43_9BACT</name>
<dbReference type="GO" id="GO:0051539">
    <property type="term" value="F:4 iron, 4 sulfur cluster binding"/>
    <property type="evidence" value="ECO:0007669"/>
    <property type="project" value="UniProtKB-KW"/>
</dbReference>
<sequence>MKQICYNEIRSAVCRACIDSAYLLSKDVREALERSLKSETSPKARGVISQLIHNADIASHKQLPLCQDTGLTVVFVQHGSQVMFKPPDENPVLSIFDAINHGVEDGYSKGYLRKSVVADPLNKRVNTGTNTPAIIHYSITSGSELSISLMLKGGGCENKSMFKMFNPTESPERIIDWISRTVIEAGANACPPFVVGVGIGGDFEQCCMISKRALLRNLKDSNPDRFYADMESIILKRVNSSGVGPLGFGGDTTALGVNIETAPCHIASLPVAVNIECHSHRHKRILL</sequence>
<dbReference type="InterPro" id="IPR051208">
    <property type="entry name" value="Class-I_Fumarase/Tartrate_DH"/>
</dbReference>
<gene>
    <name evidence="8" type="primary">ttdA</name>
    <name evidence="8" type="ORF">SMSP2_00807</name>
</gene>
<evidence type="ECO:0000256" key="2">
    <source>
        <dbReference type="ARBA" id="ARBA00022485"/>
    </source>
</evidence>
<dbReference type="EMBL" id="CP019646">
    <property type="protein sequence ID" value="AQQ70458.1"/>
    <property type="molecule type" value="Genomic_DNA"/>
</dbReference>
<evidence type="ECO:0000256" key="5">
    <source>
        <dbReference type="ARBA" id="ARBA00023014"/>
    </source>
</evidence>
<evidence type="ECO:0000313" key="8">
    <source>
        <dbReference type="EMBL" id="AQQ70458.1"/>
    </source>
</evidence>
<proteinExistence type="inferred from homology"/>
<dbReference type="RefSeq" id="WP_146682719.1">
    <property type="nucleotide sequence ID" value="NZ_CP019646.1"/>
</dbReference>
<dbReference type="GO" id="GO:0046872">
    <property type="term" value="F:metal ion binding"/>
    <property type="evidence" value="ECO:0007669"/>
    <property type="project" value="UniProtKB-KW"/>
</dbReference>
<accession>A0A1Q2MD43</accession>
<dbReference type="PANTHER" id="PTHR30389">
    <property type="entry name" value="FUMARATE HYDRATASE-RELATED"/>
    <property type="match status" value="1"/>
</dbReference>
<dbReference type="InterPro" id="IPR004646">
    <property type="entry name" value="Fe-S_hydro-lyase_TtdA-typ_cat"/>
</dbReference>
<evidence type="ECO:0000256" key="6">
    <source>
        <dbReference type="ARBA" id="ARBA00023239"/>
    </source>
</evidence>
<organism evidence="8 9">
    <name type="scientific">Limihaloglobus sulfuriphilus</name>
    <dbReference type="NCBI Taxonomy" id="1851148"/>
    <lineage>
        <taxon>Bacteria</taxon>
        <taxon>Pseudomonadati</taxon>
        <taxon>Planctomycetota</taxon>
        <taxon>Phycisphaerae</taxon>
        <taxon>Sedimentisphaerales</taxon>
        <taxon>Sedimentisphaeraceae</taxon>
        <taxon>Limihaloglobus</taxon>
    </lineage>
</organism>